<gene>
    <name evidence="1" type="ORF">LCGC14_3158720</name>
</gene>
<accession>A0A0F8XYN0</accession>
<organism evidence="1">
    <name type="scientific">marine sediment metagenome</name>
    <dbReference type="NCBI Taxonomy" id="412755"/>
    <lineage>
        <taxon>unclassified sequences</taxon>
        <taxon>metagenomes</taxon>
        <taxon>ecological metagenomes</taxon>
    </lineage>
</organism>
<dbReference type="EMBL" id="LAZR01069756">
    <property type="protein sequence ID" value="KKK47089.1"/>
    <property type="molecule type" value="Genomic_DNA"/>
</dbReference>
<comment type="caution">
    <text evidence="1">The sequence shown here is derived from an EMBL/GenBank/DDBJ whole genome shotgun (WGS) entry which is preliminary data.</text>
</comment>
<proteinExistence type="predicted"/>
<name>A0A0F8XYN0_9ZZZZ</name>
<evidence type="ECO:0000313" key="1">
    <source>
        <dbReference type="EMBL" id="KKK47089.1"/>
    </source>
</evidence>
<reference evidence="1" key="1">
    <citation type="journal article" date="2015" name="Nature">
        <title>Complex archaea that bridge the gap between prokaryotes and eukaryotes.</title>
        <authorList>
            <person name="Spang A."/>
            <person name="Saw J.H."/>
            <person name="Jorgensen S.L."/>
            <person name="Zaremba-Niedzwiedzka K."/>
            <person name="Martijn J."/>
            <person name="Lind A.E."/>
            <person name="van Eijk R."/>
            <person name="Schleper C."/>
            <person name="Guy L."/>
            <person name="Ettema T.J."/>
        </authorList>
    </citation>
    <scope>NUCLEOTIDE SEQUENCE</scope>
</reference>
<dbReference type="AlphaFoldDB" id="A0A0F8XYN0"/>
<sequence length="215" mass="23496">MKCKNMINSSVALSDILILLLVGRQLNPEGRALFCGDGGGHPSTGNPISLSGKLLFDLVGVGEGAPISHGHDFTGTEPVTVGGNQQALSERPASPVLVNDTHVASGQHFNKLSRRVRGIFATFPPTSSRDVDLTDLRNPFSLDAIKSRMLVYGAKCSHGRKRYAESIDIATDPTLPYAYNVYYFNDLARKTSSFFKDFLHLSRTISPQAFCYRVF</sequence>
<protein>
    <submittedName>
        <fullName evidence="1">Uncharacterized protein</fullName>
    </submittedName>
</protein>